<evidence type="ECO:0000313" key="1">
    <source>
        <dbReference type="EMBL" id="QDT94412.1"/>
    </source>
</evidence>
<accession>A0A517VN10</accession>
<gene>
    <name evidence="1" type="ORF">Pan161_61080</name>
</gene>
<organism evidence="1 2">
    <name type="scientific">Gimesia algae</name>
    <dbReference type="NCBI Taxonomy" id="2527971"/>
    <lineage>
        <taxon>Bacteria</taxon>
        <taxon>Pseudomonadati</taxon>
        <taxon>Planctomycetota</taxon>
        <taxon>Planctomycetia</taxon>
        <taxon>Planctomycetales</taxon>
        <taxon>Planctomycetaceae</taxon>
        <taxon>Gimesia</taxon>
    </lineage>
</organism>
<proteinExistence type="predicted"/>
<dbReference type="RefSeq" id="WP_145232309.1">
    <property type="nucleotide sequence ID" value="NZ_CP036343.1"/>
</dbReference>
<sequence length="91" mass="9896">MPDGDDVLDVEIPIEGESEKEMAVDLSDNVANHMLTQLMQTGTVAQNNFVTVQKVVDYDYLENKRMVTLDEAVGIREVAAKTTPGGPSQAT</sequence>
<name>A0A517VN10_9PLAN</name>
<dbReference type="KEGG" id="gax:Pan161_61080"/>
<dbReference type="EMBL" id="CP036343">
    <property type="protein sequence ID" value="QDT94412.1"/>
    <property type="molecule type" value="Genomic_DNA"/>
</dbReference>
<protein>
    <submittedName>
        <fullName evidence="1">Uncharacterized protein</fullName>
    </submittedName>
</protein>
<dbReference type="Proteomes" id="UP000316855">
    <property type="component" value="Chromosome"/>
</dbReference>
<dbReference type="OrthoDB" id="283560at2"/>
<dbReference type="AlphaFoldDB" id="A0A517VN10"/>
<reference evidence="1 2" key="1">
    <citation type="submission" date="2019-02" db="EMBL/GenBank/DDBJ databases">
        <title>Deep-cultivation of Planctomycetes and their phenomic and genomic characterization uncovers novel biology.</title>
        <authorList>
            <person name="Wiegand S."/>
            <person name="Jogler M."/>
            <person name="Boedeker C."/>
            <person name="Pinto D."/>
            <person name="Vollmers J."/>
            <person name="Rivas-Marin E."/>
            <person name="Kohn T."/>
            <person name="Peeters S.H."/>
            <person name="Heuer A."/>
            <person name="Rast P."/>
            <person name="Oberbeckmann S."/>
            <person name="Bunk B."/>
            <person name="Jeske O."/>
            <person name="Meyerdierks A."/>
            <person name="Storesund J.E."/>
            <person name="Kallscheuer N."/>
            <person name="Luecker S."/>
            <person name="Lage O.M."/>
            <person name="Pohl T."/>
            <person name="Merkel B.J."/>
            <person name="Hornburger P."/>
            <person name="Mueller R.-W."/>
            <person name="Bruemmer F."/>
            <person name="Labrenz M."/>
            <person name="Spormann A.M."/>
            <person name="Op den Camp H."/>
            <person name="Overmann J."/>
            <person name="Amann R."/>
            <person name="Jetten M.S.M."/>
            <person name="Mascher T."/>
            <person name="Medema M.H."/>
            <person name="Devos D.P."/>
            <person name="Kaster A.-K."/>
            <person name="Ovreas L."/>
            <person name="Rohde M."/>
            <person name="Galperin M.Y."/>
            <person name="Jogler C."/>
        </authorList>
    </citation>
    <scope>NUCLEOTIDE SEQUENCE [LARGE SCALE GENOMIC DNA]</scope>
    <source>
        <strain evidence="1 2">Pan161</strain>
    </source>
</reference>
<evidence type="ECO:0000313" key="2">
    <source>
        <dbReference type="Proteomes" id="UP000316855"/>
    </source>
</evidence>
<keyword evidence="2" id="KW-1185">Reference proteome</keyword>